<sequence length="64" mass="6762">EPPTTSPRDTRMGPPSWGDVASEWVSELDVESSFNEAPLSLALSSSFSDLGSSRSSFGDADLQA</sequence>
<organism evidence="1 2">
    <name type="scientific">Cirrhinus mrigala</name>
    <name type="common">Mrigala</name>
    <dbReference type="NCBI Taxonomy" id="683832"/>
    <lineage>
        <taxon>Eukaryota</taxon>
        <taxon>Metazoa</taxon>
        <taxon>Chordata</taxon>
        <taxon>Craniata</taxon>
        <taxon>Vertebrata</taxon>
        <taxon>Euteleostomi</taxon>
        <taxon>Actinopterygii</taxon>
        <taxon>Neopterygii</taxon>
        <taxon>Teleostei</taxon>
        <taxon>Ostariophysi</taxon>
        <taxon>Cypriniformes</taxon>
        <taxon>Cyprinidae</taxon>
        <taxon>Labeoninae</taxon>
        <taxon>Labeonini</taxon>
        <taxon>Cirrhinus</taxon>
    </lineage>
</organism>
<protein>
    <submittedName>
        <fullName evidence="1">Uncharacterized protein</fullName>
    </submittedName>
</protein>
<accession>A0ABD0PUM0</accession>
<dbReference type="AlphaFoldDB" id="A0ABD0PUM0"/>
<gene>
    <name evidence="1" type="ORF">M9458_028656</name>
</gene>
<dbReference type="EMBL" id="JAMKFB020000014">
    <property type="protein sequence ID" value="KAL0176326.1"/>
    <property type="molecule type" value="Genomic_DNA"/>
</dbReference>
<feature type="non-terminal residue" evidence="1">
    <location>
        <position position="64"/>
    </location>
</feature>
<comment type="caution">
    <text evidence="1">The sequence shown here is derived from an EMBL/GenBank/DDBJ whole genome shotgun (WGS) entry which is preliminary data.</text>
</comment>
<reference evidence="1 2" key="1">
    <citation type="submission" date="2024-05" db="EMBL/GenBank/DDBJ databases">
        <title>Genome sequencing and assembly of Indian major carp, Cirrhinus mrigala (Hamilton, 1822).</title>
        <authorList>
            <person name="Mohindra V."/>
            <person name="Chowdhury L.M."/>
            <person name="Lal K."/>
            <person name="Jena J.K."/>
        </authorList>
    </citation>
    <scope>NUCLEOTIDE SEQUENCE [LARGE SCALE GENOMIC DNA]</scope>
    <source>
        <strain evidence="1">CM1030</strain>
        <tissue evidence="1">Blood</tissue>
    </source>
</reference>
<keyword evidence="2" id="KW-1185">Reference proteome</keyword>
<proteinExistence type="predicted"/>
<evidence type="ECO:0000313" key="1">
    <source>
        <dbReference type="EMBL" id="KAL0176326.1"/>
    </source>
</evidence>
<evidence type="ECO:0000313" key="2">
    <source>
        <dbReference type="Proteomes" id="UP001529510"/>
    </source>
</evidence>
<name>A0ABD0PUM0_CIRMR</name>
<dbReference type="Proteomes" id="UP001529510">
    <property type="component" value="Unassembled WGS sequence"/>
</dbReference>
<feature type="non-terminal residue" evidence="1">
    <location>
        <position position="1"/>
    </location>
</feature>